<dbReference type="Gene3D" id="1.10.8.260">
    <property type="entry name" value="HI0933 insert domain-like"/>
    <property type="match status" value="1"/>
</dbReference>
<gene>
    <name evidence="1" type="ORF">ABVT43_04070</name>
</gene>
<dbReference type="EC" id="1.14.13.-" evidence="1"/>
<dbReference type="Gene3D" id="3.50.50.60">
    <property type="entry name" value="FAD/NAD(P)-binding domain"/>
    <property type="match status" value="1"/>
</dbReference>
<keyword evidence="2" id="KW-1185">Reference proteome</keyword>
<dbReference type="EMBL" id="JBEVCJ010000003">
    <property type="protein sequence ID" value="MET1254299.1"/>
    <property type="molecule type" value="Genomic_DNA"/>
</dbReference>
<sequence length="429" mass="46837">MPEHFEVIIIGAGAAGLMCAATAAKRGKKVIVLDHANKMAKKVLMSGGGRCNFTNLSIEADNFISNNPHFCKSALKRYTQWDFIALVEKYHIDYYEKTQGQLFCRESSKLIRDLLSQECQSNGAQIRLKCEILSVETVLSSSQTDTFKAIETIKSESAKDLNLTAKNQIGSSNQNTTFKLTTSLGAFTCESLVIATGGLSIPTMGATDFGYQIAQQFGHQVLPTRAGLTPLTFKGRLLNAFKEMAGNALQVQVSCGQQTFNEAILFTHKGLSGPAILQISNYWQPGQAISINLLPHVDIATWITQLKESRPDIQLKTALASHFSQAVASFFASEVGFQGKLKQLTPQHIENIVQTLSDWTIYPEGVEGYRVAEVTLGGVDTQQISSKTFESALQSGLYFIGEVLDVTGHLGGYNFQWAWASGHAAGNYV</sequence>
<dbReference type="PANTHER" id="PTHR42887:SF2">
    <property type="entry name" value="OS12G0638800 PROTEIN"/>
    <property type="match status" value="1"/>
</dbReference>
<dbReference type="Pfam" id="PF03486">
    <property type="entry name" value="HI0933_like"/>
    <property type="match status" value="1"/>
</dbReference>
<reference evidence="1 2" key="1">
    <citation type="submission" date="2024-06" db="EMBL/GenBank/DDBJ databases">
        <authorList>
            <person name="Li F."/>
        </authorList>
    </citation>
    <scope>NUCLEOTIDE SEQUENCE [LARGE SCALE GENOMIC DNA]</scope>
    <source>
        <strain evidence="1 2">GXAS 311</strain>
    </source>
</reference>
<dbReference type="InterPro" id="IPR004792">
    <property type="entry name" value="BaiN-like"/>
</dbReference>
<dbReference type="NCBIfam" id="TIGR00275">
    <property type="entry name" value="aminoacetone oxidase family FAD-binding enzyme"/>
    <property type="match status" value="1"/>
</dbReference>
<evidence type="ECO:0000313" key="1">
    <source>
        <dbReference type="EMBL" id="MET1254299.1"/>
    </source>
</evidence>
<dbReference type="InterPro" id="IPR036188">
    <property type="entry name" value="FAD/NAD-bd_sf"/>
</dbReference>
<dbReference type="Proteomes" id="UP001548189">
    <property type="component" value="Unassembled WGS sequence"/>
</dbReference>
<proteinExistence type="predicted"/>
<dbReference type="InterPro" id="IPR055178">
    <property type="entry name" value="RsdA/BaiN/AoA(So)-like_dom"/>
</dbReference>
<dbReference type="Gene3D" id="2.40.30.10">
    <property type="entry name" value="Translation factors"/>
    <property type="match status" value="1"/>
</dbReference>
<dbReference type="PANTHER" id="PTHR42887">
    <property type="entry name" value="OS12G0638800 PROTEIN"/>
    <property type="match status" value="1"/>
</dbReference>
<dbReference type="InterPro" id="IPR023166">
    <property type="entry name" value="BaiN-like_dom_sf"/>
</dbReference>
<name>A0ABV2BQU2_9GAMM</name>
<dbReference type="Pfam" id="PF22780">
    <property type="entry name" value="HI0933_like_1st"/>
    <property type="match status" value="1"/>
</dbReference>
<organism evidence="1 2">
    <name type="scientific">Aliikangiella maris</name>
    <dbReference type="NCBI Taxonomy" id="3162458"/>
    <lineage>
        <taxon>Bacteria</taxon>
        <taxon>Pseudomonadati</taxon>
        <taxon>Pseudomonadota</taxon>
        <taxon>Gammaproteobacteria</taxon>
        <taxon>Oceanospirillales</taxon>
        <taxon>Pleioneaceae</taxon>
        <taxon>Aliikangiella</taxon>
    </lineage>
</organism>
<dbReference type="InterPro" id="IPR057661">
    <property type="entry name" value="RsdA/BaiN/AoA(So)_Rossmann"/>
</dbReference>
<dbReference type="SUPFAM" id="SSF51905">
    <property type="entry name" value="FAD/NAD(P)-binding domain"/>
    <property type="match status" value="1"/>
</dbReference>
<dbReference type="SUPFAM" id="SSF160996">
    <property type="entry name" value="HI0933 insert domain-like"/>
    <property type="match status" value="1"/>
</dbReference>
<comment type="caution">
    <text evidence="1">The sequence shown here is derived from an EMBL/GenBank/DDBJ whole genome shotgun (WGS) entry which is preliminary data.</text>
</comment>
<protein>
    <submittedName>
        <fullName evidence="1">NAD(P)/FAD-dependent oxidoreductase</fullName>
        <ecNumber evidence="1">1.14.13.-</ecNumber>
    </submittedName>
</protein>
<keyword evidence="1" id="KW-0560">Oxidoreductase</keyword>
<accession>A0ABV2BQU2</accession>
<dbReference type="GO" id="GO:0016491">
    <property type="term" value="F:oxidoreductase activity"/>
    <property type="evidence" value="ECO:0007669"/>
    <property type="project" value="UniProtKB-KW"/>
</dbReference>
<evidence type="ECO:0000313" key="2">
    <source>
        <dbReference type="Proteomes" id="UP001548189"/>
    </source>
</evidence>